<dbReference type="STRING" id="71139.A0A059AN54"/>
<dbReference type="PANTHER" id="PTHR21277">
    <property type="entry name" value="TRANSCRIPTIONAL ADAPTER 1"/>
    <property type="match status" value="1"/>
</dbReference>
<dbReference type="KEGG" id="egr:104418669"/>
<dbReference type="eggNOG" id="ENOG502QRE7">
    <property type="taxonomic scope" value="Eukaryota"/>
</dbReference>
<dbReference type="GO" id="GO:0006357">
    <property type="term" value="P:regulation of transcription by RNA polymerase II"/>
    <property type="evidence" value="ECO:0000318"/>
    <property type="project" value="GO_Central"/>
</dbReference>
<protein>
    <recommendedName>
        <fullName evidence="2">Transcriptional coactivator Hfi1/Transcriptional adapter 1</fullName>
    </recommendedName>
</protein>
<gene>
    <name evidence="1" type="ORF">EUGRSUZ_I01076</name>
</gene>
<name>A0A059AN54_EUCGR</name>
<sequence>MRMGHNKQFSRVDTLELKAMIVRRIGHQRAEKYFDQLKKLFASSISKSEFNRLCMQTIGRETIPLHNQLIRSILKNACLAQSPPCGNDRANLSIEPVKGHQKNGLQSLHGFAFPPSPRKIRSLGNRSCKFKDRPSPLGPLGKPQTVASEALVHKTLEPQSPTELQSLGSKPPVEIASVEDGEEVEQLAGSPGVQSRSPVTAPLGISVNFGGTGKSILNTSPYGRYNAETCLNRSELPDTSSLRSIMERKLEMEGIKVSVNCANLLNNAVDVYLKRLIGPCMSLAGSKHGYQRSGRWDDRLVNCRSGMGPGRSVQNPVNSVCASVLDLRSAMELNPETLGENWSVQLEKICSRAFSG</sequence>
<dbReference type="Pfam" id="PF12767">
    <property type="entry name" value="SAGA-Tad1"/>
    <property type="match status" value="1"/>
</dbReference>
<reference evidence="1" key="1">
    <citation type="submission" date="2013-07" db="EMBL/GenBank/DDBJ databases">
        <title>The genome of Eucalyptus grandis.</title>
        <authorList>
            <person name="Schmutz J."/>
            <person name="Hayes R."/>
            <person name="Myburg A."/>
            <person name="Tuskan G."/>
            <person name="Grattapaglia D."/>
            <person name="Rokhsar D.S."/>
        </authorList>
    </citation>
    <scope>NUCLEOTIDE SEQUENCE</scope>
    <source>
        <tissue evidence="1">Leaf extractions</tissue>
    </source>
</reference>
<dbReference type="PANTHER" id="PTHR21277:SF44">
    <property type="entry name" value="TRANSCRIPTIONAL REGULATOR OF RNA POLII, SAGA, SUBUNIT"/>
    <property type="match status" value="1"/>
</dbReference>
<evidence type="ECO:0000313" key="1">
    <source>
        <dbReference type="EMBL" id="KCW55116.1"/>
    </source>
</evidence>
<dbReference type="GO" id="GO:0000124">
    <property type="term" value="C:SAGA complex"/>
    <property type="evidence" value="ECO:0000318"/>
    <property type="project" value="GO_Central"/>
</dbReference>
<dbReference type="Gramene" id="KCW55116">
    <property type="protein sequence ID" value="KCW55116"/>
    <property type="gene ID" value="EUGRSUZ_I01076"/>
</dbReference>
<dbReference type="OrthoDB" id="10264870at2759"/>
<dbReference type="FunCoup" id="A0A059AN54">
    <property type="interactions" value="863"/>
</dbReference>
<dbReference type="InParanoid" id="A0A059AN54"/>
<evidence type="ECO:0008006" key="2">
    <source>
        <dbReference type="Google" id="ProtNLM"/>
    </source>
</evidence>
<organism evidence="1">
    <name type="scientific">Eucalyptus grandis</name>
    <name type="common">Flooded gum</name>
    <dbReference type="NCBI Taxonomy" id="71139"/>
    <lineage>
        <taxon>Eukaryota</taxon>
        <taxon>Viridiplantae</taxon>
        <taxon>Streptophyta</taxon>
        <taxon>Embryophyta</taxon>
        <taxon>Tracheophyta</taxon>
        <taxon>Spermatophyta</taxon>
        <taxon>Magnoliopsida</taxon>
        <taxon>eudicotyledons</taxon>
        <taxon>Gunneridae</taxon>
        <taxon>Pentapetalae</taxon>
        <taxon>rosids</taxon>
        <taxon>malvids</taxon>
        <taxon>Myrtales</taxon>
        <taxon>Myrtaceae</taxon>
        <taxon>Myrtoideae</taxon>
        <taxon>Eucalypteae</taxon>
        <taxon>Eucalyptus</taxon>
    </lineage>
</organism>
<accession>A0A059AN54</accession>
<dbReference type="OMA" id="ERSEHYF"/>
<dbReference type="InterPro" id="IPR024738">
    <property type="entry name" value="Hfi1/Tada1"/>
</dbReference>
<dbReference type="EMBL" id="KK198761">
    <property type="protein sequence ID" value="KCW55116.1"/>
    <property type="molecule type" value="Genomic_DNA"/>
</dbReference>
<dbReference type="AlphaFoldDB" id="A0A059AN54"/>
<proteinExistence type="predicted"/>
<dbReference type="GO" id="GO:0003713">
    <property type="term" value="F:transcription coactivator activity"/>
    <property type="evidence" value="ECO:0000318"/>
    <property type="project" value="GO_Central"/>
</dbReference>